<dbReference type="Proteomes" id="UP000233180">
    <property type="component" value="Unassembled WGS sequence"/>
</dbReference>
<keyword evidence="15" id="KW-0628">Postsynaptic cell membrane</keyword>
<keyword evidence="16" id="KW-1071">Ligand-gated ion channel</keyword>
<evidence type="ECO:0000256" key="15">
    <source>
        <dbReference type="ARBA" id="ARBA00023257"/>
    </source>
</evidence>
<evidence type="ECO:0000256" key="5">
    <source>
        <dbReference type="ARBA" id="ARBA00022729"/>
    </source>
</evidence>
<evidence type="ECO:0000256" key="18">
    <source>
        <dbReference type="ARBA" id="ARBA00034100"/>
    </source>
</evidence>
<evidence type="ECO:0000256" key="7">
    <source>
        <dbReference type="ARBA" id="ARBA00022842"/>
    </source>
</evidence>
<keyword evidence="7" id="KW-0460">Magnesium</keyword>
<keyword evidence="11" id="KW-0472">Membrane</keyword>
<keyword evidence="6" id="KW-0106">Calcium</keyword>
<keyword evidence="5 22" id="KW-0732">Signal</keyword>
<dbReference type="GO" id="GO:0005262">
    <property type="term" value="F:calcium channel activity"/>
    <property type="evidence" value="ECO:0007669"/>
    <property type="project" value="Ensembl"/>
</dbReference>
<dbReference type="SMART" id="SM00079">
    <property type="entry name" value="PBPe"/>
    <property type="match status" value="1"/>
</dbReference>
<evidence type="ECO:0000256" key="10">
    <source>
        <dbReference type="ARBA" id="ARBA00023065"/>
    </source>
</evidence>
<evidence type="ECO:0000256" key="14">
    <source>
        <dbReference type="ARBA" id="ARBA00023180"/>
    </source>
</evidence>
<evidence type="ECO:0000256" key="12">
    <source>
        <dbReference type="ARBA" id="ARBA00023157"/>
    </source>
</evidence>
<proteinExistence type="predicted"/>
<dbReference type="Gene3D" id="3.40.190.10">
    <property type="entry name" value="Periplasmic binding protein-like II"/>
    <property type="match status" value="2"/>
</dbReference>
<keyword evidence="9" id="KW-0770">Synapse</keyword>
<evidence type="ECO:0000256" key="19">
    <source>
        <dbReference type="ARBA" id="ARBA00036239"/>
    </source>
</evidence>
<evidence type="ECO:0000259" key="23">
    <source>
        <dbReference type="SMART" id="SM00079"/>
    </source>
</evidence>
<dbReference type="GO" id="GO:0043025">
    <property type="term" value="C:neuronal cell body"/>
    <property type="evidence" value="ECO:0007669"/>
    <property type="project" value="Ensembl"/>
</dbReference>
<feature type="signal peptide" evidence="22">
    <location>
        <begin position="1"/>
        <end position="22"/>
    </location>
</feature>
<evidence type="ECO:0000313" key="25">
    <source>
        <dbReference type="Proteomes" id="UP000233180"/>
    </source>
</evidence>
<feature type="region of interest" description="Disordered" evidence="21">
    <location>
        <begin position="855"/>
        <end position="890"/>
    </location>
</feature>
<feature type="domain" description="Ionotropic glutamate receptor C-terminal" evidence="23">
    <location>
        <begin position="490"/>
        <end position="724"/>
    </location>
</feature>
<evidence type="ECO:0000256" key="22">
    <source>
        <dbReference type="SAM" id="SignalP"/>
    </source>
</evidence>
<evidence type="ECO:0000256" key="2">
    <source>
        <dbReference type="ARBA" id="ARBA00022448"/>
    </source>
</evidence>
<dbReference type="GO" id="GO:0045211">
    <property type="term" value="C:postsynaptic membrane"/>
    <property type="evidence" value="ECO:0007669"/>
    <property type="project" value="UniProtKB-SubCell"/>
</dbReference>
<comment type="catalytic activity">
    <reaction evidence="20">
        <text>Ca(2+)(in) = Ca(2+)(out)</text>
        <dbReference type="Rhea" id="RHEA:29671"/>
        <dbReference type="ChEBI" id="CHEBI:29108"/>
    </reaction>
</comment>
<organism evidence="24 25">
    <name type="scientific">Rhinopithecus bieti</name>
    <name type="common">Black snub-nosed monkey</name>
    <name type="synonym">Pygathrix bieti</name>
    <dbReference type="NCBI Taxonomy" id="61621"/>
    <lineage>
        <taxon>Eukaryota</taxon>
        <taxon>Metazoa</taxon>
        <taxon>Chordata</taxon>
        <taxon>Craniata</taxon>
        <taxon>Vertebrata</taxon>
        <taxon>Euteleostomi</taxon>
        <taxon>Mammalia</taxon>
        <taxon>Eutheria</taxon>
        <taxon>Euarchontoglires</taxon>
        <taxon>Primates</taxon>
        <taxon>Haplorrhini</taxon>
        <taxon>Catarrhini</taxon>
        <taxon>Cercopithecidae</taxon>
        <taxon>Colobinae</taxon>
        <taxon>Rhinopithecus</taxon>
    </lineage>
</organism>
<dbReference type="GO" id="GO:0017146">
    <property type="term" value="C:NMDA selective glutamate receptor complex"/>
    <property type="evidence" value="ECO:0007669"/>
    <property type="project" value="Ensembl"/>
</dbReference>
<dbReference type="InterPro" id="IPR015683">
    <property type="entry name" value="Ionotropic_Glu_rcpt"/>
</dbReference>
<evidence type="ECO:0000256" key="17">
    <source>
        <dbReference type="ARBA" id="ARBA00023303"/>
    </source>
</evidence>
<dbReference type="SUPFAM" id="SSF53822">
    <property type="entry name" value="Periplasmic binding protein-like I"/>
    <property type="match status" value="1"/>
</dbReference>
<evidence type="ECO:0000256" key="3">
    <source>
        <dbReference type="ARBA" id="ARBA00022475"/>
    </source>
</evidence>
<dbReference type="GO" id="GO:0099507">
    <property type="term" value="F:ligand-gated monoatomic ion channel activity involved in regulation of presynaptic membrane potential"/>
    <property type="evidence" value="ECO:0007669"/>
    <property type="project" value="Ensembl"/>
</dbReference>
<keyword evidence="8" id="KW-1133">Transmembrane helix</keyword>
<evidence type="ECO:0000256" key="6">
    <source>
        <dbReference type="ARBA" id="ARBA00022837"/>
    </source>
</evidence>
<comment type="subcellular location">
    <subcellularLocation>
        <location evidence="1">Cell membrane</location>
        <topology evidence="1">Multi-pass membrane protein</topology>
    </subcellularLocation>
    <subcellularLocation>
        <location evidence="18">Postsynaptic cell membrane</location>
    </subcellularLocation>
</comment>
<evidence type="ECO:0000256" key="1">
    <source>
        <dbReference type="ARBA" id="ARBA00004651"/>
    </source>
</evidence>
<feature type="region of interest" description="Disordered" evidence="21">
    <location>
        <begin position="917"/>
        <end position="951"/>
    </location>
</feature>
<dbReference type="InterPro" id="IPR001320">
    <property type="entry name" value="Iontro_rcpt_C"/>
</dbReference>
<evidence type="ECO:0000256" key="11">
    <source>
        <dbReference type="ARBA" id="ARBA00023136"/>
    </source>
</evidence>
<keyword evidence="12" id="KW-1015">Disulfide bond</keyword>
<dbReference type="GeneTree" id="ENSGT00940000161021"/>
<evidence type="ECO:0000256" key="20">
    <source>
        <dbReference type="ARBA" id="ARBA00036634"/>
    </source>
</evidence>
<keyword evidence="25" id="KW-1185">Reference proteome</keyword>
<keyword evidence="13" id="KW-0675">Receptor</keyword>
<keyword evidence="10" id="KW-0406">Ion transport</keyword>
<dbReference type="OMA" id="NCGDLQP"/>
<dbReference type="PANTHER" id="PTHR18966">
    <property type="entry name" value="IONOTROPIC GLUTAMATE RECEPTOR"/>
    <property type="match status" value="1"/>
</dbReference>
<dbReference type="STRING" id="61621.ENSRBIP00000002873"/>
<keyword evidence="2" id="KW-0813">Transport</keyword>
<evidence type="ECO:0000256" key="13">
    <source>
        <dbReference type="ARBA" id="ARBA00023170"/>
    </source>
</evidence>
<feature type="chain" id="PRO_5014439915" evidence="22">
    <location>
        <begin position="23"/>
        <end position="951"/>
    </location>
</feature>
<dbReference type="Ensembl" id="ENSRBIT00000015054.1">
    <property type="protein sequence ID" value="ENSRBIP00000002873.1"/>
    <property type="gene ID" value="ENSRBIG00000013801.1"/>
</dbReference>
<reference evidence="24" key="3">
    <citation type="submission" date="2025-09" db="UniProtKB">
        <authorList>
            <consortium name="Ensembl"/>
        </authorList>
    </citation>
    <scope>IDENTIFICATION</scope>
</reference>
<protein>
    <submittedName>
        <fullName evidence="24">Glutamate ionotropic receptor NMDA type subunit 3B</fullName>
    </submittedName>
</protein>
<evidence type="ECO:0000256" key="4">
    <source>
        <dbReference type="ARBA" id="ARBA00022692"/>
    </source>
</evidence>
<feature type="compositionally biased region" description="Low complexity" evidence="21">
    <location>
        <begin position="813"/>
        <end position="829"/>
    </location>
</feature>
<dbReference type="SUPFAM" id="SSF53850">
    <property type="entry name" value="Periplasmic binding protein-like II"/>
    <property type="match status" value="1"/>
</dbReference>
<keyword evidence="14" id="KW-0325">Glycoprotein</keyword>
<evidence type="ECO:0000256" key="8">
    <source>
        <dbReference type="ARBA" id="ARBA00022989"/>
    </source>
</evidence>
<accession>A0A2K6JV35</accession>
<keyword evidence="3" id="KW-1003">Cell membrane</keyword>
<sequence>MEFVRALCLGLALALGPGSAGGHPQPCGVLARLEGSVRLGALLPRGCWETQGSNPGLGRPLLPPPGAAPLQAGAWDRPTVLGTGLAPWGLSRIPSPSSSAGHPNPFHLQLHWASPLETLLDVLVAVLQAHAWEDVGLALCRTRDPGDLVALWTSRAGRAPQLVLDLSRWDTGDAGLRARLAPMGAPVGGEAPVPAAILLGCDVARARRVLEAVPPGPHWLLGTPLPPKALPTTGLPPGLLALGEVARPPLEAAIHDTVQLVARALGSAAHVQPERALLPAAVNCGDLQPAGPESSGRFLARFLANTSFQGRTGPVWVTGSSQVHMSRHFKVWSLRRDPRGAPAWATVGSWRDGQLDLEPGGAAARPPPPLGCQAWPGCGCVTLVEHHLCLAVIQDEDGQCPAGALCLDPAPRLATLDALFLPAATATALTCGAACGGPPFDSTVLVVTASTVPAGMALTGPGRGPAGGRAPWRSPVLLPRLGSWAGTGHGLTIGCLMWPLHCPCGWASCAALHLPHSSYPVRWRSPTAHAGGRNRQHRLLLSFPSALNLCYAILFGRTVSSRRRPRPTGAAHDLWPSSACGVSSYNDLRGLSGIRPGGLHHPAQGFRFGTVWESSAEAYIKKSFPEMHAHMRRHSAPTTPHGVAMLTSDPPKLNAFIMDKSLLDYEVSIDADCKLLTVGKPFAIEGYGIGLPQNSPLTSNLSEFISRYKSSGFIDLLHDKWYKMVPCGKRVFAVTETLQMSIYHFSGLFVLLCLGLGSALLSSLGEHAFFRLALPRIRRGSRLQYWLHTSQKIHRALNTEPPEGSKEGTAEAEPSGPEVEEQQQQQQDPPTAPEGWKRERRVRFLLEPAVVVAPQADAEAEDAPRESPVWLCSNGRPSAARPTGAPQPGELQELERCIEIARERLRQALVRRSELRAQLGDSAHHRPLRLLQATGAPREDPPHSGRQGGPE</sequence>
<gene>
    <name evidence="24" type="primary">GRIN3B</name>
</gene>
<evidence type="ECO:0000256" key="9">
    <source>
        <dbReference type="ARBA" id="ARBA00023018"/>
    </source>
</evidence>
<reference evidence="24" key="2">
    <citation type="submission" date="2025-08" db="UniProtKB">
        <authorList>
            <consortium name="Ensembl"/>
        </authorList>
    </citation>
    <scope>IDENTIFICATION</scope>
</reference>
<dbReference type="GO" id="GO:0048167">
    <property type="term" value="P:regulation of synaptic plasticity"/>
    <property type="evidence" value="ECO:0007669"/>
    <property type="project" value="Ensembl"/>
</dbReference>
<name>A0A2K6JV35_RHIBE</name>
<comment type="catalytic activity">
    <reaction evidence="19">
        <text>Na(+)(in) = Na(+)(out)</text>
        <dbReference type="Rhea" id="RHEA:34963"/>
        <dbReference type="ChEBI" id="CHEBI:29101"/>
    </reaction>
</comment>
<feature type="region of interest" description="Disordered" evidence="21">
    <location>
        <begin position="796"/>
        <end position="836"/>
    </location>
</feature>
<dbReference type="AlphaFoldDB" id="A0A2K6JV35"/>
<reference evidence="24 25" key="1">
    <citation type="submission" date="2016-06" db="EMBL/GenBank/DDBJ databases">
        <title>Genome of Rhinopithecus bieti.</title>
        <authorList>
            <person name="Wu"/>
            <person name="C.-I. and Zhang"/>
            <person name="Y."/>
        </authorList>
    </citation>
    <scope>NUCLEOTIDE SEQUENCE</scope>
</reference>
<dbReference type="GO" id="GO:0051924">
    <property type="term" value="P:regulation of calcium ion transport"/>
    <property type="evidence" value="ECO:0007669"/>
    <property type="project" value="Ensembl"/>
</dbReference>
<dbReference type="GO" id="GO:0051205">
    <property type="term" value="P:protein insertion into membrane"/>
    <property type="evidence" value="ECO:0007669"/>
    <property type="project" value="Ensembl"/>
</dbReference>
<evidence type="ECO:0000256" key="16">
    <source>
        <dbReference type="ARBA" id="ARBA00023286"/>
    </source>
</evidence>
<evidence type="ECO:0000313" key="24">
    <source>
        <dbReference type="Ensembl" id="ENSRBIP00000002873.1"/>
    </source>
</evidence>
<evidence type="ECO:0000256" key="21">
    <source>
        <dbReference type="SAM" id="MobiDB-lite"/>
    </source>
</evidence>
<keyword evidence="4" id="KW-0812">Transmembrane</keyword>
<dbReference type="FunFam" id="3.40.190.10:FF:000045">
    <property type="entry name" value="Putative glutamate receptor ionotropic NMDA 3A"/>
    <property type="match status" value="1"/>
</dbReference>
<keyword evidence="17" id="KW-0407">Ion channel</keyword>
<dbReference type="InterPro" id="IPR028082">
    <property type="entry name" value="Peripla_BP_I"/>
</dbReference>